<name>A0A834XS20_APHGI</name>
<keyword evidence="2" id="KW-0963">Cytoplasm</keyword>
<comment type="caution">
    <text evidence="5">The sequence shown here is derived from an EMBL/GenBank/DDBJ whole genome shotgun (WGS) entry which is preliminary data.</text>
</comment>
<dbReference type="Proteomes" id="UP000639338">
    <property type="component" value="Unassembled WGS sequence"/>
</dbReference>
<evidence type="ECO:0000256" key="2">
    <source>
        <dbReference type="ARBA" id="ARBA00022490"/>
    </source>
</evidence>
<gene>
    <name evidence="5" type="ORF">HCN44_000427</name>
</gene>
<dbReference type="Gene3D" id="2.60.120.650">
    <property type="entry name" value="Cupin"/>
    <property type="match status" value="1"/>
</dbReference>
<dbReference type="SUPFAM" id="SSF51197">
    <property type="entry name" value="Clavaminate synthase-like"/>
    <property type="match status" value="1"/>
</dbReference>
<dbReference type="InterPro" id="IPR041667">
    <property type="entry name" value="Cupin_8"/>
</dbReference>
<evidence type="ECO:0000313" key="5">
    <source>
        <dbReference type="EMBL" id="KAF7990622.1"/>
    </source>
</evidence>
<dbReference type="PANTHER" id="PTHR12461">
    <property type="entry name" value="HYPOXIA-INDUCIBLE FACTOR 1 ALPHA INHIBITOR-RELATED"/>
    <property type="match status" value="1"/>
</dbReference>
<evidence type="ECO:0000256" key="1">
    <source>
        <dbReference type="ARBA" id="ARBA00004496"/>
    </source>
</evidence>
<dbReference type="EMBL" id="JACMRX010000004">
    <property type="protein sequence ID" value="KAF7990622.1"/>
    <property type="molecule type" value="Genomic_DNA"/>
</dbReference>
<dbReference type="GO" id="GO:0005737">
    <property type="term" value="C:cytoplasm"/>
    <property type="evidence" value="ECO:0007669"/>
    <property type="project" value="UniProtKB-SubCell"/>
</dbReference>
<dbReference type="SMART" id="SM00558">
    <property type="entry name" value="JmjC"/>
    <property type="match status" value="1"/>
</dbReference>
<evidence type="ECO:0000259" key="4">
    <source>
        <dbReference type="PROSITE" id="PS51184"/>
    </source>
</evidence>
<feature type="domain" description="JmjC" evidence="4">
    <location>
        <begin position="93"/>
        <end position="256"/>
    </location>
</feature>
<accession>A0A834XS20</accession>
<protein>
    <recommendedName>
        <fullName evidence="4">JmjC domain-containing protein</fullName>
    </recommendedName>
</protein>
<keyword evidence="6" id="KW-1185">Reference proteome</keyword>
<comment type="subcellular location">
    <subcellularLocation>
        <location evidence="1">Cytoplasm</location>
    </subcellularLocation>
</comment>
<dbReference type="Pfam" id="PF13621">
    <property type="entry name" value="Cupin_8"/>
    <property type="match status" value="1"/>
</dbReference>
<evidence type="ECO:0000256" key="3">
    <source>
        <dbReference type="ARBA" id="ARBA00037342"/>
    </source>
</evidence>
<dbReference type="InterPro" id="IPR003347">
    <property type="entry name" value="JmjC_dom"/>
</dbReference>
<dbReference type="PANTHER" id="PTHR12461:SF43">
    <property type="entry name" value="HSPB1-ASSOCIATED PROTEIN 1"/>
    <property type="match status" value="1"/>
</dbReference>
<organism evidence="5 6">
    <name type="scientific">Aphidius gifuensis</name>
    <name type="common">Parasitoid wasp</name>
    <dbReference type="NCBI Taxonomy" id="684658"/>
    <lineage>
        <taxon>Eukaryota</taxon>
        <taxon>Metazoa</taxon>
        <taxon>Ecdysozoa</taxon>
        <taxon>Arthropoda</taxon>
        <taxon>Hexapoda</taxon>
        <taxon>Insecta</taxon>
        <taxon>Pterygota</taxon>
        <taxon>Neoptera</taxon>
        <taxon>Endopterygota</taxon>
        <taxon>Hymenoptera</taxon>
        <taxon>Apocrita</taxon>
        <taxon>Ichneumonoidea</taxon>
        <taxon>Braconidae</taxon>
        <taxon>Aphidiinae</taxon>
        <taxon>Aphidius</taxon>
    </lineage>
</organism>
<reference evidence="5 6" key="1">
    <citation type="submission" date="2020-08" db="EMBL/GenBank/DDBJ databases">
        <title>Aphidius gifuensis genome sequencing and assembly.</title>
        <authorList>
            <person name="Du Z."/>
        </authorList>
    </citation>
    <scope>NUCLEOTIDE SEQUENCE [LARGE SCALE GENOMIC DNA]</scope>
    <source>
        <strain evidence="5">YNYX2018</strain>
        <tissue evidence="5">Adults</tissue>
    </source>
</reference>
<proteinExistence type="predicted"/>
<dbReference type="PROSITE" id="PS51184">
    <property type="entry name" value="JMJC"/>
    <property type="match status" value="1"/>
</dbReference>
<evidence type="ECO:0000313" key="6">
    <source>
        <dbReference type="Proteomes" id="UP000639338"/>
    </source>
</evidence>
<dbReference type="OrthoDB" id="438164at2759"/>
<sequence length="395" mass="45849">MENNKPSPETLKKAIVDSNEPVLFKNIINETTNKCFFECLDINNLVKLMNGTILPFRVGDNLRTNGPQWETDSDTVMMTLEDFLKIELNDKWYYFDYKYMFEWFDDKQELLDNINWNSFGYDKTGKDSTLWIGSKGAHTICHQDSYGCNLVCQIHGRKEWLLFPPETGKFLKRTRLPYEESTVYSQFNFFSPSEEEEEIILTIDTNPIVIVLEPGDVLLVPRAWWHFVESLELSVSVNVWLPLVDDSKARLKESLVKLFMTRIGDDLPSTDKSQCSLEESIDLIGNCLKECSHVLSEEYNNSSCNENMESARWTADNLSIKYPNYIKKLNYLSKEQFKKFLIAKRIRFAKSIYKNNDNNLSSDDLLHKNVLEAVVKSICHSDVIDKIADLLLTNE</sequence>
<comment type="function">
    <text evidence="3">May play a role in cellular stress response.</text>
</comment>
<dbReference type="AlphaFoldDB" id="A0A834XS20"/>